<feature type="region of interest" description="Disordered" evidence="1">
    <location>
        <begin position="80"/>
        <end position="115"/>
    </location>
</feature>
<feature type="region of interest" description="Disordered" evidence="1">
    <location>
        <begin position="173"/>
        <end position="225"/>
    </location>
</feature>
<feature type="compositionally biased region" description="Basic residues" evidence="1">
    <location>
        <begin position="39"/>
        <end position="54"/>
    </location>
</feature>
<dbReference type="CTD" id="348801"/>
<dbReference type="InParanoid" id="A0A2I4C6W2"/>
<dbReference type="STRING" id="52670.A0A2I4C6W2"/>
<dbReference type="Proteomes" id="UP000192220">
    <property type="component" value="Unplaced"/>
</dbReference>
<protein>
    <submittedName>
        <fullName evidence="3">Leukemia NUP98 fusion partner 1</fullName>
    </submittedName>
</protein>
<dbReference type="GeneID" id="106525869"/>
<accession>A0A2I4C6W2</accession>
<evidence type="ECO:0000313" key="2">
    <source>
        <dbReference type="Proteomes" id="UP000192220"/>
    </source>
</evidence>
<keyword evidence="2" id="KW-1185">Reference proteome</keyword>
<evidence type="ECO:0000256" key="1">
    <source>
        <dbReference type="SAM" id="MobiDB-lite"/>
    </source>
</evidence>
<reference evidence="3" key="1">
    <citation type="submission" date="2025-08" db="UniProtKB">
        <authorList>
            <consortium name="RefSeq"/>
        </authorList>
    </citation>
    <scope>IDENTIFICATION</scope>
</reference>
<proteinExistence type="predicted"/>
<dbReference type="InterPro" id="IPR029280">
    <property type="entry name" value="LNP1"/>
</dbReference>
<dbReference type="PANTHER" id="PTHR35667">
    <property type="entry name" value="LEUKEMIA NUP98 FUSION PARTNER 1"/>
    <property type="match status" value="1"/>
</dbReference>
<dbReference type="FunCoup" id="A0A2I4C6W2">
    <property type="interactions" value="1"/>
</dbReference>
<feature type="region of interest" description="Disordered" evidence="1">
    <location>
        <begin position="28"/>
        <end position="55"/>
    </location>
</feature>
<feature type="compositionally biased region" description="Basic and acidic residues" evidence="1">
    <location>
        <begin position="190"/>
        <end position="201"/>
    </location>
</feature>
<dbReference type="KEGG" id="alim:106525869"/>
<dbReference type="AlphaFoldDB" id="A0A2I4C6W2"/>
<dbReference type="RefSeq" id="XP_013875694.1">
    <property type="nucleotide sequence ID" value="XM_014020240.1"/>
</dbReference>
<feature type="compositionally biased region" description="Basic and acidic residues" evidence="1">
    <location>
        <begin position="83"/>
        <end position="93"/>
    </location>
</feature>
<sequence length="225" mass="26169">MSLRLLPAFATDNDEDDDGNFTKWMSSYWGHGADTGRSRERKHSFRGPSKHHVDRRASLPTVAQLEAMRLNRLHATTVVPSPKTREEKGEVKPHQRVHRLSSDEGRPKTATSESRITTIPEIAEAFEKRLSLRDKKTNSLNDEDKLCLICQENESGEVQEPHCMQRFHKEEARKMEQNLPRRSSDTSASQERRISDERRNSADGQIPTLREQYTFRRQLSLRRHR</sequence>
<dbReference type="PANTHER" id="PTHR35667:SF1">
    <property type="entry name" value="LEUKEMIA NUP98 FUSION PARTNER 1"/>
    <property type="match status" value="1"/>
</dbReference>
<dbReference type="Pfam" id="PF15419">
    <property type="entry name" value="LNP1"/>
    <property type="match status" value="1"/>
</dbReference>
<gene>
    <name evidence="3" type="primary">lnp1</name>
</gene>
<dbReference type="OrthoDB" id="8062037at2759"/>
<evidence type="ECO:0000313" key="3">
    <source>
        <dbReference type="RefSeq" id="XP_013875694.1"/>
    </source>
</evidence>
<organism evidence="2 3">
    <name type="scientific">Austrofundulus limnaeus</name>
    <name type="common">Annual killifish</name>
    <dbReference type="NCBI Taxonomy" id="52670"/>
    <lineage>
        <taxon>Eukaryota</taxon>
        <taxon>Metazoa</taxon>
        <taxon>Chordata</taxon>
        <taxon>Craniata</taxon>
        <taxon>Vertebrata</taxon>
        <taxon>Euteleostomi</taxon>
        <taxon>Actinopterygii</taxon>
        <taxon>Neopterygii</taxon>
        <taxon>Teleostei</taxon>
        <taxon>Neoteleostei</taxon>
        <taxon>Acanthomorphata</taxon>
        <taxon>Ovalentaria</taxon>
        <taxon>Atherinomorphae</taxon>
        <taxon>Cyprinodontiformes</taxon>
        <taxon>Rivulidae</taxon>
        <taxon>Austrofundulus</taxon>
    </lineage>
</organism>
<name>A0A2I4C6W2_AUSLI</name>